<dbReference type="InterPro" id="IPR020846">
    <property type="entry name" value="MFS_dom"/>
</dbReference>
<organism evidence="12 13">
    <name type="scientific">Orchesella cincta</name>
    <name type="common">Springtail</name>
    <name type="synonym">Podura cincta</name>
    <dbReference type="NCBI Taxonomy" id="48709"/>
    <lineage>
        <taxon>Eukaryota</taxon>
        <taxon>Metazoa</taxon>
        <taxon>Ecdysozoa</taxon>
        <taxon>Arthropoda</taxon>
        <taxon>Hexapoda</taxon>
        <taxon>Collembola</taxon>
        <taxon>Entomobryomorpha</taxon>
        <taxon>Entomobryoidea</taxon>
        <taxon>Orchesellidae</taxon>
        <taxon>Orchesellinae</taxon>
        <taxon>Orchesella</taxon>
    </lineage>
</organism>
<comment type="subcellular location">
    <subcellularLocation>
        <location evidence="1">Cell membrane</location>
        <topology evidence="1">Multi-pass membrane protein</topology>
    </subcellularLocation>
</comment>
<dbReference type="PROSITE" id="PS50850">
    <property type="entry name" value="MFS"/>
    <property type="match status" value="1"/>
</dbReference>
<evidence type="ECO:0000256" key="4">
    <source>
        <dbReference type="ARBA" id="ARBA00022989"/>
    </source>
</evidence>
<feature type="transmembrane region" description="Helical" evidence="10">
    <location>
        <begin position="116"/>
        <end position="134"/>
    </location>
</feature>
<dbReference type="InterPro" id="IPR005828">
    <property type="entry name" value="MFS_sugar_transport-like"/>
</dbReference>
<evidence type="ECO:0000313" key="13">
    <source>
        <dbReference type="Proteomes" id="UP000094527"/>
    </source>
</evidence>
<evidence type="ECO:0000259" key="11">
    <source>
        <dbReference type="PROSITE" id="PS50850"/>
    </source>
</evidence>
<dbReference type="InterPro" id="IPR005829">
    <property type="entry name" value="Sugar_transporter_CS"/>
</dbReference>
<keyword evidence="3 10" id="KW-0812">Transmembrane</keyword>
<dbReference type="PROSITE" id="PS00216">
    <property type="entry name" value="SUGAR_TRANSPORT_1"/>
    <property type="match status" value="2"/>
</dbReference>
<evidence type="ECO:0000256" key="8">
    <source>
        <dbReference type="RuleBase" id="RU003346"/>
    </source>
</evidence>
<evidence type="ECO:0000313" key="12">
    <source>
        <dbReference type="EMBL" id="ODM98294.1"/>
    </source>
</evidence>
<dbReference type="STRING" id="48709.A0A1D2MZP9"/>
<keyword evidence="5 10" id="KW-0472">Membrane</keyword>
<feature type="transmembrane region" description="Helical" evidence="10">
    <location>
        <begin position="290"/>
        <end position="310"/>
    </location>
</feature>
<evidence type="ECO:0000256" key="6">
    <source>
        <dbReference type="ARBA" id="ARBA00023180"/>
    </source>
</evidence>
<dbReference type="EMBL" id="LJIJ01000366">
    <property type="protein sequence ID" value="ODM98294.1"/>
    <property type="molecule type" value="Genomic_DNA"/>
</dbReference>
<reference evidence="12 13" key="1">
    <citation type="journal article" date="2016" name="Genome Biol. Evol.">
        <title>Gene Family Evolution Reflects Adaptation to Soil Environmental Stressors in the Genome of the Collembolan Orchesella cincta.</title>
        <authorList>
            <person name="Faddeeva-Vakhrusheva A."/>
            <person name="Derks M.F."/>
            <person name="Anvar S.Y."/>
            <person name="Agamennone V."/>
            <person name="Suring W."/>
            <person name="Smit S."/>
            <person name="van Straalen N.M."/>
            <person name="Roelofs D."/>
        </authorList>
    </citation>
    <scope>NUCLEOTIDE SEQUENCE [LARGE SCALE GENOMIC DNA]</scope>
    <source>
        <tissue evidence="12">Mixed pool</tissue>
    </source>
</reference>
<dbReference type="InterPro" id="IPR044775">
    <property type="entry name" value="MFS_ERD6/Tret1-like"/>
</dbReference>
<dbReference type="SUPFAM" id="SSF103473">
    <property type="entry name" value="MFS general substrate transporter"/>
    <property type="match status" value="1"/>
</dbReference>
<dbReference type="InterPro" id="IPR050549">
    <property type="entry name" value="MFS_Trehalose_Transporter"/>
</dbReference>
<dbReference type="InterPro" id="IPR003663">
    <property type="entry name" value="Sugar/inositol_transpt"/>
</dbReference>
<dbReference type="Proteomes" id="UP000094527">
    <property type="component" value="Unassembled WGS sequence"/>
</dbReference>
<dbReference type="OrthoDB" id="6612291at2759"/>
<name>A0A1D2MZP9_ORCCI</name>
<comment type="similarity">
    <text evidence="7">Belongs to the major facilitator superfamily. Sugar transporter (TC 2.A.1.1) family. Trehalose transporter subfamily.</text>
</comment>
<dbReference type="FunFam" id="1.20.1250.20:FF:000055">
    <property type="entry name" value="Facilitated trehalose transporter Tret1-2 homolog"/>
    <property type="match status" value="1"/>
</dbReference>
<sequence>MITPAMPDMKKQINASDVDFDLFSDETESWIGSIINLGALASAIVVGILVDIIGRKMTMLLLSAPFVLGWLLLAFAKNSAMIIIGRAITGFCGGGFSLAAPLFVAEMAEDNIRGALGSGFQVMVTFGILFVYVFGSFLTFQWLAIICGFVPLVFLVAMIFIPESPRYLVAKGKPTDASKSLCWFRKKTSSQDVEDEMRIIEMSVNEMKAQASSFSELFESHHLRPSLLMIALMCFQQLSGINAVIFYTSDIFTSAGSTMDENLSTIIVGIVQFVATVSSIFFVDRAGRKILLLISSAVMCGSLVVLGIFFQLKDNGKDEGLGWLPLICLMLFITAFSIGYGPIPWLMLGELIPQKVKARVASLSTVINWGLSFIVTKFFKSIQEALTIQWCYWIFAIICAIGFVFVFLLLPETKGKSIEEIQQYFGGPTSSAQPQEQKKTKEQPE</sequence>
<evidence type="ECO:0000256" key="1">
    <source>
        <dbReference type="ARBA" id="ARBA00004651"/>
    </source>
</evidence>
<dbReference type="InterPro" id="IPR036259">
    <property type="entry name" value="MFS_trans_sf"/>
</dbReference>
<feature type="compositionally biased region" description="Basic and acidic residues" evidence="9">
    <location>
        <begin position="436"/>
        <end position="445"/>
    </location>
</feature>
<evidence type="ECO:0000256" key="3">
    <source>
        <dbReference type="ARBA" id="ARBA00022692"/>
    </source>
</evidence>
<feature type="transmembrane region" description="Helical" evidence="10">
    <location>
        <begin position="263"/>
        <end position="283"/>
    </location>
</feature>
<protein>
    <submittedName>
        <fullName evidence="12">Facilitated trehalose transporter Tret1</fullName>
    </submittedName>
</protein>
<feature type="transmembrane region" description="Helical" evidence="10">
    <location>
        <begin position="391"/>
        <end position="410"/>
    </location>
</feature>
<gene>
    <name evidence="12" type="ORF">Ocin01_08382</name>
</gene>
<feature type="transmembrane region" description="Helical" evidence="10">
    <location>
        <begin position="360"/>
        <end position="379"/>
    </location>
</feature>
<evidence type="ECO:0000256" key="5">
    <source>
        <dbReference type="ARBA" id="ARBA00023136"/>
    </source>
</evidence>
<feature type="region of interest" description="Disordered" evidence="9">
    <location>
        <begin position="426"/>
        <end position="445"/>
    </location>
</feature>
<proteinExistence type="inferred from homology"/>
<keyword evidence="6" id="KW-0325">Glycoprotein</keyword>
<dbReference type="NCBIfam" id="TIGR00879">
    <property type="entry name" value="SP"/>
    <property type="match status" value="1"/>
</dbReference>
<dbReference type="PANTHER" id="PTHR48021:SF1">
    <property type="entry name" value="GH07001P-RELATED"/>
    <property type="match status" value="1"/>
</dbReference>
<dbReference type="PANTHER" id="PTHR48021">
    <property type="match status" value="1"/>
</dbReference>
<comment type="caution">
    <text evidence="12">The sequence shown here is derived from an EMBL/GenBank/DDBJ whole genome shotgun (WGS) entry which is preliminary data.</text>
</comment>
<dbReference type="Gene3D" id="1.20.1250.20">
    <property type="entry name" value="MFS general substrate transporter like domains"/>
    <property type="match status" value="1"/>
</dbReference>
<feature type="transmembrane region" description="Helical" evidence="10">
    <location>
        <begin position="322"/>
        <end position="348"/>
    </location>
</feature>
<feature type="transmembrane region" description="Helical" evidence="10">
    <location>
        <begin position="227"/>
        <end position="248"/>
    </location>
</feature>
<dbReference type="GO" id="GO:0051119">
    <property type="term" value="F:sugar transmembrane transporter activity"/>
    <property type="evidence" value="ECO:0007669"/>
    <property type="project" value="InterPro"/>
</dbReference>
<keyword evidence="2" id="KW-1003">Cell membrane</keyword>
<dbReference type="CDD" id="cd17358">
    <property type="entry name" value="MFS_GLUT6_8_Class3_like"/>
    <property type="match status" value="1"/>
</dbReference>
<feature type="domain" description="Major facilitator superfamily (MFS) profile" evidence="11">
    <location>
        <begin position="1"/>
        <end position="414"/>
    </location>
</feature>
<feature type="transmembrane region" description="Helical" evidence="10">
    <location>
        <begin position="140"/>
        <end position="161"/>
    </location>
</feature>
<dbReference type="GO" id="GO:0005886">
    <property type="term" value="C:plasma membrane"/>
    <property type="evidence" value="ECO:0007669"/>
    <property type="project" value="UniProtKB-SubCell"/>
</dbReference>
<keyword evidence="13" id="KW-1185">Reference proteome</keyword>
<feature type="transmembrane region" description="Helical" evidence="10">
    <location>
        <begin position="30"/>
        <end position="50"/>
    </location>
</feature>
<accession>A0A1D2MZP9</accession>
<evidence type="ECO:0000256" key="2">
    <source>
        <dbReference type="ARBA" id="ARBA00022475"/>
    </source>
</evidence>
<evidence type="ECO:0000256" key="10">
    <source>
        <dbReference type="SAM" id="Phobius"/>
    </source>
</evidence>
<keyword evidence="8" id="KW-0813">Transport</keyword>
<feature type="transmembrane region" description="Helical" evidence="10">
    <location>
        <begin position="82"/>
        <end position="104"/>
    </location>
</feature>
<feature type="transmembrane region" description="Helical" evidence="10">
    <location>
        <begin position="57"/>
        <end position="76"/>
    </location>
</feature>
<dbReference type="Pfam" id="PF00083">
    <property type="entry name" value="Sugar_tr"/>
    <property type="match status" value="1"/>
</dbReference>
<dbReference type="PRINTS" id="PR00171">
    <property type="entry name" value="SUGRTRNSPORT"/>
</dbReference>
<dbReference type="PROSITE" id="PS00217">
    <property type="entry name" value="SUGAR_TRANSPORT_2"/>
    <property type="match status" value="1"/>
</dbReference>
<evidence type="ECO:0000256" key="7">
    <source>
        <dbReference type="ARBA" id="ARBA00024348"/>
    </source>
</evidence>
<keyword evidence="4 10" id="KW-1133">Transmembrane helix</keyword>
<dbReference type="OMA" id="CWIRQLE"/>
<evidence type="ECO:0000256" key="9">
    <source>
        <dbReference type="SAM" id="MobiDB-lite"/>
    </source>
</evidence>
<dbReference type="AlphaFoldDB" id="A0A1D2MZP9"/>